<evidence type="ECO:0000259" key="3">
    <source>
        <dbReference type="Pfam" id="PF01979"/>
    </source>
</evidence>
<dbReference type="PANTHER" id="PTHR36842">
    <property type="entry name" value="PROTEIN TOLB HOMOLOG"/>
    <property type="match status" value="1"/>
</dbReference>
<dbReference type="Gene3D" id="3.30.110.90">
    <property type="entry name" value="Amidohydrolase"/>
    <property type="match status" value="1"/>
</dbReference>
<proteinExistence type="inferred from homology"/>
<dbReference type="Gene3D" id="1.20.58.520">
    <property type="entry name" value="Amidohydrolase"/>
    <property type="match status" value="1"/>
</dbReference>
<feature type="domain" description="Amidohydrolase-related" evidence="3">
    <location>
        <begin position="772"/>
        <end position="1106"/>
    </location>
</feature>
<name>A0A517NMQ2_9BACT</name>
<keyword evidence="5" id="KW-1185">Reference proteome</keyword>
<gene>
    <name evidence="4" type="ORF">K239x_03440</name>
</gene>
<dbReference type="InterPro" id="IPR011659">
    <property type="entry name" value="WD40"/>
</dbReference>
<dbReference type="GO" id="GO:0016810">
    <property type="term" value="F:hydrolase activity, acting on carbon-nitrogen (but not peptide) bonds"/>
    <property type="evidence" value="ECO:0007669"/>
    <property type="project" value="InterPro"/>
</dbReference>
<evidence type="ECO:0000256" key="2">
    <source>
        <dbReference type="SAM" id="MobiDB-lite"/>
    </source>
</evidence>
<dbReference type="Gene3D" id="2.30.40.10">
    <property type="entry name" value="Urease, subunit C, domain 1"/>
    <property type="match status" value="1"/>
</dbReference>
<evidence type="ECO:0000313" key="4">
    <source>
        <dbReference type="EMBL" id="QDT08405.1"/>
    </source>
</evidence>
<dbReference type="EMBL" id="CP036526">
    <property type="protein sequence ID" value="QDT08405.1"/>
    <property type="molecule type" value="Genomic_DNA"/>
</dbReference>
<dbReference type="PANTHER" id="PTHR36842:SF1">
    <property type="entry name" value="PROTEIN TOLB"/>
    <property type="match status" value="1"/>
</dbReference>
<dbReference type="InterPro" id="IPR032466">
    <property type="entry name" value="Metal_Hydrolase"/>
</dbReference>
<dbReference type="Proteomes" id="UP000319817">
    <property type="component" value="Chromosome"/>
</dbReference>
<evidence type="ECO:0000313" key="5">
    <source>
        <dbReference type="Proteomes" id="UP000319817"/>
    </source>
</evidence>
<dbReference type="Gene3D" id="3.40.50.10910">
    <property type="entry name" value="Amidohydrolase"/>
    <property type="match status" value="1"/>
</dbReference>
<dbReference type="Pfam" id="PF07676">
    <property type="entry name" value="PD40"/>
    <property type="match status" value="4"/>
</dbReference>
<protein>
    <submittedName>
        <fullName evidence="4">Translocation protein TolB</fullName>
    </submittedName>
</protein>
<dbReference type="SUPFAM" id="SSF51556">
    <property type="entry name" value="Metallo-dependent hydrolases"/>
    <property type="match status" value="1"/>
</dbReference>
<dbReference type="SUPFAM" id="SSF82171">
    <property type="entry name" value="DPP6 N-terminal domain-like"/>
    <property type="match status" value="2"/>
</dbReference>
<dbReference type="InterPro" id="IPR006680">
    <property type="entry name" value="Amidohydro-rel"/>
</dbReference>
<dbReference type="Pfam" id="PF01979">
    <property type="entry name" value="Amidohydro_1"/>
    <property type="match status" value="1"/>
</dbReference>
<feature type="compositionally biased region" description="Acidic residues" evidence="2">
    <location>
        <begin position="682"/>
        <end position="697"/>
    </location>
</feature>
<accession>A0A517NMQ2</accession>
<evidence type="ECO:0000256" key="1">
    <source>
        <dbReference type="ARBA" id="ARBA00009820"/>
    </source>
</evidence>
<dbReference type="InterPro" id="IPR011059">
    <property type="entry name" value="Metal-dep_hydrolase_composite"/>
</dbReference>
<sequence length="1151" mass="127848">MTSFGTSNRSTMIAVVPVVLSRVFRLSMFYRLVLAAFLFVPVVVQADESAPTAQEKDTWDIESPPGPAGVQTIDCDSGTWINLDVSPDGKEIAFDLLGDIYVMPIDGADGTAATQKRFPKNLTNTVSWEMQPRYSPDGKYLAITSDRTGKSKKAGDNIWVIASDGSSPTQVTDEAYRLLNGPTWSPNGDYLVARKHFTSRRSLGAGEFWMYHRDAVSMNATAGVQLTERPNDQKDVNEAVYSPDGRYLYYSQDTTPGDQFEYDKNSHQGIYSIKQLDLVKGETKTLIRGPGGACRPTPSPDGKTLAFVRRVGVKTGLHLFDLQSGSIRLVYDDLERDMQEAWAIHGVYSGFDWMPDGKSIVIWAKGKIRRIDVESGDSAVVPFRIRDERQIRKAVRHVVRVGQDNFDVKMLQDVQVSPDGDQVVFQALGHLYLRTLPDGEPKRLTDQTEHFEFSPSFSRDGKYIVYTTWNDRELGTVRVSSTDLNRSESWIVTSEPGHYMNPAFSPDGKDIVFEKRGGGHIRSSLWSRDGGIYITATRDGKPSLVCENGSRPQFETSGERIFVTRRKSEKESDNVMLVSVDRLGNEVREHYKSDWATDFRVSPNGKHVALIERFHVFLTPFVASPKPIVVGPGAKGLPVVKVSEQAGDFVHFSGDSQSLHWSLGPEFFTCSLEQALTPKTTEDEELEDEVDDNEPTEPESIVESVSLGFSYPAARPETKRALVGGRILTMGNAGEIDDGVILIDQNRIVAVGSRDEIKIPDGYVQTDVSGQIIMPGLIDAHAHGAQATFGMTPQHNWVDYARLAFGVTTIHDPSNDTHSIFAASELTKAGLITAPRTFSTGKILYGATGAGKAEIDSLDDARFHLKRMKAVGAFTVKSYNQPRRDQRQQVLAAARELDMMVVPEGGSTFMHNMTMIVDGHTGIEHTLPVQTAYDDVMDLWRGTQVGYTPTLNVAYGGLSGERYWYQIDDLWLHTRLRTFIPPHILNPRSRRREKAPEEDYNHMRVAEIARQVVDDGGLVQTGGHGQLSGICTHWEMWSFVQGGMTPMQALRCGTINGAKYLGLDKDLGSIEVGKLADLVVLRKQADPSKRIRDSEKIALVIANGEVFEANRMNRHGDDAPRPDFYWLRDGGVSRTSDYCNAVGCSCHRGRH</sequence>
<dbReference type="InterPro" id="IPR011042">
    <property type="entry name" value="6-blade_b-propeller_TolB-like"/>
</dbReference>
<dbReference type="SUPFAM" id="SSF51338">
    <property type="entry name" value="Composite domain of metallo-dependent hydrolases"/>
    <property type="match status" value="1"/>
</dbReference>
<organism evidence="4 5">
    <name type="scientific">Stieleria marina</name>
    <dbReference type="NCBI Taxonomy" id="1930275"/>
    <lineage>
        <taxon>Bacteria</taxon>
        <taxon>Pseudomonadati</taxon>
        <taxon>Planctomycetota</taxon>
        <taxon>Planctomycetia</taxon>
        <taxon>Pirellulales</taxon>
        <taxon>Pirellulaceae</taxon>
        <taxon>Stieleria</taxon>
    </lineage>
</organism>
<dbReference type="AlphaFoldDB" id="A0A517NMQ2"/>
<dbReference type="Gene3D" id="2.120.10.30">
    <property type="entry name" value="TolB, C-terminal domain"/>
    <property type="match status" value="3"/>
</dbReference>
<feature type="region of interest" description="Disordered" evidence="2">
    <location>
        <begin position="678"/>
        <end position="699"/>
    </location>
</feature>
<reference evidence="4 5" key="1">
    <citation type="submission" date="2019-02" db="EMBL/GenBank/DDBJ databases">
        <title>Deep-cultivation of Planctomycetes and their phenomic and genomic characterization uncovers novel biology.</title>
        <authorList>
            <person name="Wiegand S."/>
            <person name="Jogler M."/>
            <person name="Boedeker C."/>
            <person name="Pinto D."/>
            <person name="Vollmers J."/>
            <person name="Rivas-Marin E."/>
            <person name="Kohn T."/>
            <person name="Peeters S.H."/>
            <person name="Heuer A."/>
            <person name="Rast P."/>
            <person name="Oberbeckmann S."/>
            <person name="Bunk B."/>
            <person name="Jeske O."/>
            <person name="Meyerdierks A."/>
            <person name="Storesund J.E."/>
            <person name="Kallscheuer N."/>
            <person name="Luecker S."/>
            <person name="Lage O.M."/>
            <person name="Pohl T."/>
            <person name="Merkel B.J."/>
            <person name="Hornburger P."/>
            <person name="Mueller R.-W."/>
            <person name="Bruemmer F."/>
            <person name="Labrenz M."/>
            <person name="Spormann A.M."/>
            <person name="Op den Camp H."/>
            <person name="Overmann J."/>
            <person name="Amann R."/>
            <person name="Jetten M.S.M."/>
            <person name="Mascher T."/>
            <person name="Medema M.H."/>
            <person name="Devos D.P."/>
            <person name="Kaster A.-K."/>
            <person name="Ovreas L."/>
            <person name="Rohde M."/>
            <person name="Galperin M.Y."/>
            <person name="Jogler C."/>
        </authorList>
    </citation>
    <scope>NUCLEOTIDE SEQUENCE [LARGE SCALE GENOMIC DNA]</scope>
    <source>
        <strain evidence="4 5">K23_9</strain>
    </source>
</reference>
<comment type="similarity">
    <text evidence="1">Belongs to the TolB family.</text>
</comment>